<evidence type="ECO:0000256" key="4">
    <source>
        <dbReference type="SAM" id="Phobius"/>
    </source>
</evidence>
<dbReference type="CDD" id="cd07989">
    <property type="entry name" value="LPLAT_AGPAT-like"/>
    <property type="match status" value="1"/>
</dbReference>
<evidence type="ECO:0000313" key="6">
    <source>
        <dbReference type="EMBL" id="NEX62350.1"/>
    </source>
</evidence>
<dbReference type="GO" id="GO:0003841">
    <property type="term" value="F:1-acylglycerol-3-phosphate O-acyltransferase activity"/>
    <property type="evidence" value="ECO:0007669"/>
    <property type="project" value="TreeGrafter"/>
</dbReference>
<evidence type="ECO:0000259" key="5">
    <source>
        <dbReference type="SMART" id="SM00563"/>
    </source>
</evidence>
<evidence type="ECO:0000256" key="2">
    <source>
        <dbReference type="ARBA" id="ARBA00022679"/>
    </source>
</evidence>
<dbReference type="SUPFAM" id="SSF69593">
    <property type="entry name" value="Glycerol-3-phosphate (1)-acyltransferase"/>
    <property type="match status" value="1"/>
</dbReference>
<keyword evidence="4" id="KW-0472">Membrane</keyword>
<keyword evidence="4" id="KW-1133">Transmembrane helix</keyword>
<sequence>MNAPNPSERSAVLGDPGRLRGLARAAAMLHAAWAWVLFAGVVTAATAAILAARDLAPRRRIARNAARLLCRLAGVQLSAAGLERLPSGPHVLVVNHLSFVDGIVLTALLPCNPGYSFTVRRELPQQSLFCPLLRALDAFILHTNGHPAHTSVERAVWRLRAGSRIVVFPEGQIRSQPGLLPFHSGAFAAAAQAGVPVVPAALRGTRQVLPLKSWLPRRTAVTLEIGNALSAGSASMRDILALCDDARRQVLLMSREPDLAVMPVSSQANPP</sequence>
<protein>
    <submittedName>
        <fullName evidence="6">1-acyl-sn-glycerol-3-phosphate acyltransferase</fullName>
    </submittedName>
</protein>
<comment type="caution">
    <text evidence="6">The sequence shown here is derived from an EMBL/GenBank/DDBJ whole genome shotgun (WGS) entry which is preliminary data.</text>
</comment>
<evidence type="ECO:0000256" key="1">
    <source>
        <dbReference type="ARBA" id="ARBA00005189"/>
    </source>
</evidence>
<feature type="domain" description="Phospholipid/glycerol acyltransferase" evidence="5">
    <location>
        <begin position="90"/>
        <end position="205"/>
    </location>
</feature>
<keyword evidence="3 6" id="KW-0012">Acyltransferase</keyword>
<evidence type="ECO:0000256" key="3">
    <source>
        <dbReference type="ARBA" id="ARBA00023315"/>
    </source>
</evidence>
<dbReference type="SMART" id="SM00563">
    <property type="entry name" value="PlsC"/>
    <property type="match status" value="1"/>
</dbReference>
<dbReference type="EMBL" id="JAAIVB010000048">
    <property type="protein sequence ID" value="NEX62350.1"/>
    <property type="molecule type" value="Genomic_DNA"/>
</dbReference>
<reference evidence="6 7" key="1">
    <citation type="submission" date="2020-02" db="EMBL/GenBank/DDBJ databases">
        <authorList>
            <person name="Kim M.K."/>
        </authorList>
    </citation>
    <scope>NUCLEOTIDE SEQUENCE [LARGE SCALE GENOMIC DNA]</scope>
    <source>
        <strain evidence="6 7">17J57-3</strain>
    </source>
</reference>
<keyword evidence="4" id="KW-0812">Transmembrane</keyword>
<organism evidence="6 7">
    <name type="scientific">Noviherbaspirillum galbum</name>
    <dbReference type="NCBI Taxonomy" id="2709383"/>
    <lineage>
        <taxon>Bacteria</taxon>
        <taxon>Pseudomonadati</taxon>
        <taxon>Pseudomonadota</taxon>
        <taxon>Betaproteobacteria</taxon>
        <taxon>Burkholderiales</taxon>
        <taxon>Oxalobacteraceae</taxon>
        <taxon>Noviherbaspirillum</taxon>
    </lineage>
</organism>
<evidence type="ECO:0000313" key="7">
    <source>
        <dbReference type="Proteomes" id="UP000482155"/>
    </source>
</evidence>
<dbReference type="RefSeq" id="WP_163964481.1">
    <property type="nucleotide sequence ID" value="NZ_JAAIVB010000048.1"/>
</dbReference>
<comment type="pathway">
    <text evidence="1">Lipid metabolism.</text>
</comment>
<feature type="transmembrane region" description="Helical" evidence="4">
    <location>
        <begin position="32"/>
        <end position="52"/>
    </location>
</feature>
<keyword evidence="2 6" id="KW-0808">Transferase</keyword>
<proteinExistence type="predicted"/>
<dbReference type="PANTHER" id="PTHR10434:SF11">
    <property type="entry name" value="1-ACYL-SN-GLYCEROL-3-PHOSPHATE ACYLTRANSFERASE"/>
    <property type="match status" value="1"/>
</dbReference>
<dbReference type="Proteomes" id="UP000482155">
    <property type="component" value="Unassembled WGS sequence"/>
</dbReference>
<dbReference type="Pfam" id="PF01553">
    <property type="entry name" value="Acyltransferase"/>
    <property type="match status" value="1"/>
</dbReference>
<dbReference type="GO" id="GO:0006654">
    <property type="term" value="P:phosphatidic acid biosynthetic process"/>
    <property type="evidence" value="ECO:0007669"/>
    <property type="project" value="TreeGrafter"/>
</dbReference>
<dbReference type="InterPro" id="IPR002123">
    <property type="entry name" value="Plipid/glycerol_acylTrfase"/>
</dbReference>
<gene>
    <name evidence="6" type="ORF">G3574_14770</name>
</gene>
<keyword evidence="7" id="KW-1185">Reference proteome</keyword>
<name>A0A6B3SN70_9BURK</name>
<dbReference type="AlphaFoldDB" id="A0A6B3SN70"/>
<accession>A0A6B3SN70</accession>
<dbReference type="PANTHER" id="PTHR10434">
    <property type="entry name" value="1-ACYL-SN-GLYCEROL-3-PHOSPHATE ACYLTRANSFERASE"/>
    <property type="match status" value="1"/>
</dbReference>